<organism evidence="2 3">
    <name type="scientific">Pristionchus pacificus</name>
    <name type="common">Parasitic nematode worm</name>
    <dbReference type="NCBI Taxonomy" id="54126"/>
    <lineage>
        <taxon>Eukaryota</taxon>
        <taxon>Metazoa</taxon>
        <taxon>Ecdysozoa</taxon>
        <taxon>Nematoda</taxon>
        <taxon>Chromadorea</taxon>
        <taxon>Rhabditida</taxon>
        <taxon>Rhabditina</taxon>
        <taxon>Diplogasteromorpha</taxon>
        <taxon>Diplogasteroidea</taxon>
        <taxon>Neodiplogasteridae</taxon>
        <taxon>Pristionchus</taxon>
    </lineage>
</organism>
<dbReference type="EnsemblMetazoa" id="PPA35371.1">
    <property type="protein sequence ID" value="PPA35371.1"/>
    <property type="gene ID" value="WBGene00273740"/>
</dbReference>
<reference evidence="2" key="2">
    <citation type="submission" date="2022-06" db="UniProtKB">
        <authorList>
            <consortium name="EnsemblMetazoa"/>
        </authorList>
    </citation>
    <scope>IDENTIFICATION</scope>
    <source>
        <strain evidence="2">PS312</strain>
    </source>
</reference>
<keyword evidence="3" id="KW-1185">Reference proteome</keyword>
<reference evidence="3" key="1">
    <citation type="journal article" date="2008" name="Nat. Genet.">
        <title>The Pristionchus pacificus genome provides a unique perspective on nematode lifestyle and parasitism.</title>
        <authorList>
            <person name="Dieterich C."/>
            <person name="Clifton S.W."/>
            <person name="Schuster L.N."/>
            <person name="Chinwalla A."/>
            <person name="Delehaunty K."/>
            <person name="Dinkelacker I."/>
            <person name="Fulton L."/>
            <person name="Fulton R."/>
            <person name="Godfrey J."/>
            <person name="Minx P."/>
            <person name="Mitreva M."/>
            <person name="Roeseler W."/>
            <person name="Tian H."/>
            <person name="Witte H."/>
            <person name="Yang S.P."/>
            <person name="Wilson R.K."/>
            <person name="Sommer R.J."/>
        </authorList>
    </citation>
    <scope>NUCLEOTIDE SEQUENCE [LARGE SCALE GENOMIC DNA]</scope>
    <source>
        <strain evidence="3">PS312</strain>
    </source>
</reference>
<dbReference type="PANTHER" id="PTHR34721:SF3">
    <property type="entry name" value="ACTIVIN_RECP DOMAIN-CONTAINING PROTEIN-RELATED"/>
    <property type="match status" value="1"/>
</dbReference>
<gene>
    <name evidence="2" type="primary">WBGene00273740</name>
</gene>
<feature type="domain" description="Snake toxin/toxin-like" evidence="1">
    <location>
        <begin position="100"/>
        <end position="154"/>
    </location>
</feature>
<protein>
    <recommendedName>
        <fullName evidence="1">Snake toxin/toxin-like domain-containing protein</fullName>
    </recommendedName>
</protein>
<dbReference type="Proteomes" id="UP000005239">
    <property type="component" value="Unassembled WGS sequence"/>
</dbReference>
<evidence type="ECO:0000313" key="3">
    <source>
        <dbReference type="Proteomes" id="UP000005239"/>
    </source>
</evidence>
<proteinExistence type="predicted"/>
<dbReference type="InterPro" id="IPR035076">
    <property type="entry name" value="Toxin/TOLIP"/>
</dbReference>
<dbReference type="OrthoDB" id="9624109at2759"/>
<dbReference type="AlphaFoldDB" id="A0A2A6B8Q1"/>
<evidence type="ECO:0000313" key="2">
    <source>
        <dbReference type="EnsemblMetazoa" id="PPA35371.1"/>
    </source>
</evidence>
<dbReference type="PANTHER" id="PTHR34721">
    <property type="entry name" value="PROTEIN CBG09734"/>
    <property type="match status" value="1"/>
</dbReference>
<dbReference type="Pfam" id="PF00087">
    <property type="entry name" value="Toxin_TOLIP"/>
    <property type="match status" value="1"/>
</dbReference>
<sequence>MDITKAGVHTITKDCVFLCKDVSYNVTTHVDCCKGDYCNTAAGSFLLMASLVVAFLAYILQIPSTMRFALVLLLAVPAAIAVRCWVGGAFGDESNGAFVDTNCGTTSDTCYKQDIVLVGVRTITKSCGVIICDNLGIGYDANTGITCCKGDLCNSASSTSLLVTSLVAAMAAWMWC</sequence>
<accession>A0A8R1UNS5</accession>
<name>A0A2A6B8Q1_PRIPA</name>
<evidence type="ECO:0000259" key="1">
    <source>
        <dbReference type="Pfam" id="PF00087"/>
    </source>
</evidence>
<dbReference type="InterPro" id="IPR045860">
    <property type="entry name" value="Snake_toxin-like_sf"/>
</dbReference>
<accession>A0A2A6B8Q1</accession>
<dbReference type="SUPFAM" id="SSF57302">
    <property type="entry name" value="Snake toxin-like"/>
    <property type="match status" value="2"/>
</dbReference>